<gene>
    <name evidence="1" type="ORF">M9H77_36787</name>
</gene>
<proteinExistence type="predicted"/>
<accession>A0ACB9ZSS6</accession>
<reference evidence="2" key="1">
    <citation type="journal article" date="2023" name="Nat. Plants">
        <title>Single-cell RNA sequencing provides a high-resolution roadmap for understanding the multicellular compartmentation of specialized metabolism.</title>
        <authorList>
            <person name="Sun S."/>
            <person name="Shen X."/>
            <person name="Li Y."/>
            <person name="Li Y."/>
            <person name="Wang S."/>
            <person name="Li R."/>
            <person name="Zhang H."/>
            <person name="Shen G."/>
            <person name="Guo B."/>
            <person name="Wei J."/>
            <person name="Xu J."/>
            <person name="St-Pierre B."/>
            <person name="Chen S."/>
            <person name="Sun C."/>
        </authorList>
    </citation>
    <scope>NUCLEOTIDE SEQUENCE [LARGE SCALE GENOMIC DNA]</scope>
</reference>
<evidence type="ECO:0000313" key="1">
    <source>
        <dbReference type="EMBL" id="KAI5650782.1"/>
    </source>
</evidence>
<comment type="caution">
    <text evidence="1">The sequence shown here is derived from an EMBL/GenBank/DDBJ whole genome shotgun (WGS) entry which is preliminary data.</text>
</comment>
<dbReference type="EMBL" id="CM044708">
    <property type="protein sequence ID" value="KAI5650782.1"/>
    <property type="molecule type" value="Genomic_DNA"/>
</dbReference>
<organism evidence="1 2">
    <name type="scientific">Catharanthus roseus</name>
    <name type="common">Madagascar periwinkle</name>
    <name type="synonym">Vinca rosea</name>
    <dbReference type="NCBI Taxonomy" id="4058"/>
    <lineage>
        <taxon>Eukaryota</taxon>
        <taxon>Viridiplantae</taxon>
        <taxon>Streptophyta</taxon>
        <taxon>Embryophyta</taxon>
        <taxon>Tracheophyta</taxon>
        <taxon>Spermatophyta</taxon>
        <taxon>Magnoliopsida</taxon>
        <taxon>eudicotyledons</taxon>
        <taxon>Gunneridae</taxon>
        <taxon>Pentapetalae</taxon>
        <taxon>asterids</taxon>
        <taxon>lamiids</taxon>
        <taxon>Gentianales</taxon>
        <taxon>Apocynaceae</taxon>
        <taxon>Rauvolfioideae</taxon>
        <taxon>Vinceae</taxon>
        <taxon>Catharanthinae</taxon>
        <taxon>Catharanthus</taxon>
    </lineage>
</organism>
<sequence length="298" mass="32962">MALRPLDNAMPIAQERPKKQAKVVITTQKQPDLGVNDENKAPLPPISTGDASIDYVPSENLKAIVDPEIKIQGLIGGLESKDWIKVCESLNDARRFALYHSDLLLPILDKVMLVIIKAMKNPRSALCKTSIMASSDVFKSFGDKLLESATTEAFDQLLLQLLLKASQDKKFVCEEADKAVKTMVEAMTPLPLLQKLKAFVSHSNLRIRAKAAVSISRCISKMELEGMEEFGLVSLVQMAVELLNDRLPDAREAARGIVSSLYEAITEKEENKQEAWQSFCQSNLPAIHAQTMVKLISS</sequence>
<keyword evidence="2" id="KW-1185">Reference proteome</keyword>
<name>A0ACB9ZSS6_CATRO</name>
<protein>
    <submittedName>
        <fullName evidence="1">Uncharacterized protein</fullName>
    </submittedName>
</protein>
<evidence type="ECO:0000313" key="2">
    <source>
        <dbReference type="Proteomes" id="UP001060085"/>
    </source>
</evidence>
<dbReference type="Proteomes" id="UP001060085">
    <property type="component" value="Linkage Group LG08"/>
</dbReference>